<evidence type="ECO:0000256" key="3">
    <source>
        <dbReference type="ARBA" id="ARBA00012239"/>
    </source>
</evidence>
<dbReference type="InterPro" id="IPR015422">
    <property type="entry name" value="PyrdxlP-dep_Trfase_small"/>
</dbReference>
<reference evidence="8 9" key="1">
    <citation type="submission" date="2019-02" db="EMBL/GenBank/DDBJ databases">
        <title>Deep-cultivation of Planctomycetes and their phenomic and genomic characterization uncovers novel biology.</title>
        <authorList>
            <person name="Wiegand S."/>
            <person name="Jogler M."/>
            <person name="Boedeker C."/>
            <person name="Pinto D."/>
            <person name="Vollmers J."/>
            <person name="Rivas-Marin E."/>
            <person name="Kohn T."/>
            <person name="Peeters S.H."/>
            <person name="Heuer A."/>
            <person name="Rast P."/>
            <person name="Oberbeckmann S."/>
            <person name="Bunk B."/>
            <person name="Jeske O."/>
            <person name="Meyerdierks A."/>
            <person name="Storesund J.E."/>
            <person name="Kallscheuer N."/>
            <person name="Luecker S."/>
            <person name="Lage O.M."/>
            <person name="Pohl T."/>
            <person name="Merkel B.J."/>
            <person name="Hornburger P."/>
            <person name="Mueller R.-W."/>
            <person name="Bruemmer F."/>
            <person name="Labrenz M."/>
            <person name="Spormann A.M."/>
            <person name="Op den Camp H."/>
            <person name="Overmann J."/>
            <person name="Amann R."/>
            <person name="Jetten M.S.M."/>
            <person name="Mascher T."/>
            <person name="Medema M.H."/>
            <person name="Devos D.P."/>
            <person name="Kaster A.-K."/>
            <person name="Ovreas L."/>
            <person name="Rohde M."/>
            <person name="Galperin M.Y."/>
            <person name="Jogler C."/>
        </authorList>
    </citation>
    <scope>NUCLEOTIDE SEQUENCE [LARGE SCALE GENOMIC DNA]</scope>
    <source>
        <strain evidence="8 9">Pla175</strain>
    </source>
</reference>
<dbReference type="InterPro" id="IPR016454">
    <property type="entry name" value="Cysteine_dSase"/>
</dbReference>
<evidence type="ECO:0000313" key="9">
    <source>
        <dbReference type="Proteomes" id="UP000317429"/>
    </source>
</evidence>
<accession>A0A518DF86</accession>
<gene>
    <name evidence="8" type="primary">csd_2</name>
    <name evidence="8" type="ORF">Pla175_35400</name>
</gene>
<evidence type="ECO:0000256" key="4">
    <source>
        <dbReference type="ARBA" id="ARBA00022898"/>
    </source>
</evidence>
<keyword evidence="9" id="KW-1185">Reference proteome</keyword>
<dbReference type="RefSeq" id="WP_145288032.1">
    <property type="nucleotide sequence ID" value="NZ_CP036291.1"/>
</dbReference>
<evidence type="ECO:0000256" key="6">
    <source>
        <dbReference type="SAM" id="MobiDB-lite"/>
    </source>
</evidence>
<evidence type="ECO:0000256" key="5">
    <source>
        <dbReference type="ARBA" id="ARBA00050776"/>
    </source>
</evidence>
<sequence length="385" mass="39926">MASRHYLDNAATSWPKPEGVYDAVDRYQRGCGAAAGRGGYASADAAGQIVERARRRAATLLGAPDPKSIAFTQNGTDALNAAIHGLLRPGDHVVTTDAEHNSVLRPLRDAAVRLGCRITYVPCDAAGQLEARRVLAAVEPTTRLVVLTHASNVTGAVLPVEEVGAALRDGQTLLLVDAAQTLGHRRVDVGRIGADLLAAPGHKGLLAPLGVGLLWVGPRAAGQLRPTRQGGTGSVSESEEQPPPLPHRLEAGNLNVPAIVGLDAALGWIESQTVDAIGQRLAQQTARLIDGAQGLPGVRVLGPPAVEERAPVVSLLTEGYDPHEAAALLDSCFGVECRAGLHCAARIHGAIGALASGGTLRLSPGPLTTDHDIDAAIDALRQMTH</sequence>
<feature type="region of interest" description="Disordered" evidence="6">
    <location>
        <begin position="224"/>
        <end position="250"/>
    </location>
</feature>
<name>A0A518DF86_9BACT</name>
<dbReference type="Gene3D" id="3.90.1150.10">
    <property type="entry name" value="Aspartate Aminotransferase, domain 1"/>
    <property type="match status" value="1"/>
</dbReference>
<dbReference type="KEGG" id="pnd:Pla175_35400"/>
<dbReference type="Proteomes" id="UP000317429">
    <property type="component" value="Chromosome"/>
</dbReference>
<evidence type="ECO:0000256" key="1">
    <source>
        <dbReference type="ARBA" id="ARBA00001933"/>
    </source>
</evidence>
<comment type="similarity">
    <text evidence="2">Belongs to the class-V pyridoxal-phosphate-dependent aminotransferase family. Csd subfamily.</text>
</comment>
<dbReference type="Gene3D" id="3.40.640.10">
    <property type="entry name" value="Type I PLP-dependent aspartate aminotransferase-like (Major domain)"/>
    <property type="match status" value="1"/>
</dbReference>
<dbReference type="InterPro" id="IPR015424">
    <property type="entry name" value="PyrdxlP-dep_Trfase"/>
</dbReference>
<keyword evidence="8" id="KW-0808">Transferase</keyword>
<dbReference type="PANTHER" id="PTHR43586">
    <property type="entry name" value="CYSTEINE DESULFURASE"/>
    <property type="match status" value="1"/>
</dbReference>
<dbReference type="InterPro" id="IPR000192">
    <property type="entry name" value="Aminotrans_V_dom"/>
</dbReference>
<evidence type="ECO:0000256" key="2">
    <source>
        <dbReference type="ARBA" id="ARBA00010447"/>
    </source>
</evidence>
<dbReference type="EMBL" id="CP036291">
    <property type="protein sequence ID" value="QDU90139.1"/>
    <property type="molecule type" value="Genomic_DNA"/>
</dbReference>
<evidence type="ECO:0000313" key="8">
    <source>
        <dbReference type="EMBL" id="QDU90139.1"/>
    </source>
</evidence>
<dbReference type="EC" id="2.8.1.7" evidence="3"/>
<keyword evidence="4" id="KW-0663">Pyridoxal phosphate</keyword>
<dbReference type="OrthoDB" id="9804366at2"/>
<comment type="catalytic activity">
    <reaction evidence="5">
        <text>(sulfur carrier)-H + L-cysteine = (sulfur carrier)-SH + L-alanine</text>
        <dbReference type="Rhea" id="RHEA:43892"/>
        <dbReference type="Rhea" id="RHEA-COMP:14737"/>
        <dbReference type="Rhea" id="RHEA-COMP:14739"/>
        <dbReference type="ChEBI" id="CHEBI:29917"/>
        <dbReference type="ChEBI" id="CHEBI:35235"/>
        <dbReference type="ChEBI" id="CHEBI:57972"/>
        <dbReference type="ChEBI" id="CHEBI:64428"/>
        <dbReference type="EC" id="2.8.1.7"/>
    </reaction>
</comment>
<evidence type="ECO:0000259" key="7">
    <source>
        <dbReference type="Pfam" id="PF00266"/>
    </source>
</evidence>
<dbReference type="Pfam" id="PF00266">
    <property type="entry name" value="Aminotran_5"/>
    <property type="match status" value="1"/>
</dbReference>
<dbReference type="PANTHER" id="PTHR43586:SF4">
    <property type="entry name" value="ISOPENICILLIN N EPIMERASE"/>
    <property type="match status" value="1"/>
</dbReference>
<organism evidence="8 9">
    <name type="scientific">Pirellulimonas nuda</name>
    <dbReference type="NCBI Taxonomy" id="2528009"/>
    <lineage>
        <taxon>Bacteria</taxon>
        <taxon>Pseudomonadati</taxon>
        <taxon>Planctomycetota</taxon>
        <taxon>Planctomycetia</taxon>
        <taxon>Pirellulales</taxon>
        <taxon>Lacipirellulaceae</taxon>
        <taxon>Pirellulimonas</taxon>
    </lineage>
</organism>
<dbReference type="AlphaFoldDB" id="A0A518DF86"/>
<comment type="cofactor">
    <cofactor evidence="1">
        <name>pyridoxal 5'-phosphate</name>
        <dbReference type="ChEBI" id="CHEBI:597326"/>
    </cofactor>
</comment>
<proteinExistence type="inferred from homology"/>
<feature type="domain" description="Aminotransferase class V" evidence="7">
    <location>
        <begin position="5"/>
        <end position="375"/>
    </location>
</feature>
<dbReference type="SUPFAM" id="SSF53383">
    <property type="entry name" value="PLP-dependent transferases"/>
    <property type="match status" value="1"/>
</dbReference>
<dbReference type="InterPro" id="IPR015421">
    <property type="entry name" value="PyrdxlP-dep_Trfase_major"/>
</dbReference>
<protein>
    <recommendedName>
        <fullName evidence="3">cysteine desulfurase</fullName>
        <ecNumber evidence="3">2.8.1.7</ecNumber>
    </recommendedName>
</protein>
<dbReference type="GO" id="GO:0031071">
    <property type="term" value="F:cysteine desulfurase activity"/>
    <property type="evidence" value="ECO:0007669"/>
    <property type="project" value="UniProtKB-EC"/>
</dbReference>
<dbReference type="PIRSF" id="PIRSF005572">
    <property type="entry name" value="NifS"/>
    <property type="match status" value="1"/>
</dbReference>